<reference evidence="1" key="1">
    <citation type="submission" date="2014-11" db="EMBL/GenBank/DDBJ databases">
        <authorList>
            <person name="Amaro Gonzalez C."/>
        </authorList>
    </citation>
    <scope>NUCLEOTIDE SEQUENCE</scope>
</reference>
<dbReference type="EMBL" id="GBXM01066424">
    <property type="protein sequence ID" value="JAH42153.1"/>
    <property type="molecule type" value="Transcribed_RNA"/>
</dbReference>
<dbReference type="AlphaFoldDB" id="A0A0E9SNQ0"/>
<organism evidence="1">
    <name type="scientific">Anguilla anguilla</name>
    <name type="common">European freshwater eel</name>
    <name type="synonym">Muraena anguilla</name>
    <dbReference type="NCBI Taxonomy" id="7936"/>
    <lineage>
        <taxon>Eukaryota</taxon>
        <taxon>Metazoa</taxon>
        <taxon>Chordata</taxon>
        <taxon>Craniata</taxon>
        <taxon>Vertebrata</taxon>
        <taxon>Euteleostomi</taxon>
        <taxon>Actinopterygii</taxon>
        <taxon>Neopterygii</taxon>
        <taxon>Teleostei</taxon>
        <taxon>Anguilliformes</taxon>
        <taxon>Anguillidae</taxon>
        <taxon>Anguilla</taxon>
    </lineage>
</organism>
<proteinExistence type="predicted"/>
<reference evidence="1" key="2">
    <citation type="journal article" date="2015" name="Fish Shellfish Immunol.">
        <title>Early steps in the European eel (Anguilla anguilla)-Vibrio vulnificus interaction in the gills: Role of the RtxA13 toxin.</title>
        <authorList>
            <person name="Callol A."/>
            <person name="Pajuelo D."/>
            <person name="Ebbesson L."/>
            <person name="Teles M."/>
            <person name="MacKenzie S."/>
            <person name="Amaro C."/>
        </authorList>
    </citation>
    <scope>NUCLEOTIDE SEQUENCE</scope>
</reference>
<accession>A0A0E9SNQ0</accession>
<evidence type="ECO:0000313" key="1">
    <source>
        <dbReference type="EMBL" id="JAH42153.1"/>
    </source>
</evidence>
<protein>
    <submittedName>
        <fullName evidence="1">Uncharacterized protein</fullName>
    </submittedName>
</protein>
<name>A0A0E9SNQ0_ANGAN</name>
<sequence>MCVSIKSVAKLCIIKTYPLLETIHVNQVVSYGRMYL</sequence>